<dbReference type="Gene3D" id="3.30.505.20">
    <property type="match status" value="1"/>
</dbReference>
<feature type="signal peptide" evidence="1">
    <location>
        <begin position="1"/>
        <end position="30"/>
    </location>
</feature>
<name>A0ABN2RSU1_9MICO</name>
<accession>A0ABN2RSU1</accession>
<proteinExistence type="predicted"/>
<reference evidence="2 3" key="1">
    <citation type="journal article" date="2019" name="Int. J. Syst. Evol. Microbiol.">
        <title>The Global Catalogue of Microorganisms (GCM) 10K type strain sequencing project: providing services to taxonomists for standard genome sequencing and annotation.</title>
        <authorList>
            <consortium name="The Broad Institute Genomics Platform"/>
            <consortium name="The Broad Institute Genome Sequencing Center for Infectious Disease"/>
            <person name="Wu L."/>
            <person name="Ma J."/>
        </authorList>
    </citation>
    <scope>NUCLEOTIDE SEQUENCE [LARGE SCALE GENOMIC DNA]</scope>
    <source>
        <strain evidence="2 3">JCM 14902</strain>
    </source>
</reference>
<evidence type="ECO:0000313" key="3">
    <source>
        <dbReference type="Proteomes" id="UP001500326"/>
    </source>
</evidence>
<evidence type="ECO:0000256" key="1">
    <source>
        <dbReference type="SAM" id="SignalP"/>
    </source>
</evidence>
<sequence length="108" mass="10841">MERKSRIAVSAAAAAASVALVGGGVGAAMATTADDQSSEQSITGAALDRASAVALDFVGEGEVTGTEVGDEESLYEVEVTRGDGTQVDVQLDESFAVVGSKADTENDE</sequence>
<comment type="caution">
    <text evidence="2">The sequence shown here is derived from an EMBL/GenBank/DDBJ whole genome shotgun (WGS) entry which is preliminary data.</text>
</comment>
<dbReference type="Proteomes" id="UP001500326">
    <property type="component" value="Unassembled WGS sequence"/>
</dbReference>
<keyword evidence="3" id="KW-1185">Reference proteome</keyword>
<gene>
    <name evidence="2" type="ORF">GCM10009777_03350</name>
</gene>
<keyword evidence="1" id="KW-0732">Signal</keyword>
<feature type="chain" id="PRO_5046491531" description="PepSY domain-containing protein" evidence="1">
    <location>
        <begin position="31"/>
        <end position="108"/>
    </location>
</feature>
<evidence type="ECO:0000313" key="2">
    <source>
        <dbReference type="EMBL" id="GAA1974236.1"/>
    </source>
</evidence>
<protein>
    <recommendedName>
        <fullName evidence="4">PepSY domain-containing protein</fullName>
    </recommendedName>
</protein>
<evidence type="ECO:0008006" key="4">
    <source>
        <dbReference type="Google" id="ProtNLM"/>
    </source>
</evidence>
<dbReference type="EMBL" id="BAAAOH010000001">
    <property type="protein sequence ID" value="GAA1974236.1"/>
    <property type="molecule type" value="Genomic_DNA"/>
</dbReference>
<organism evidence="2 3">
    <name type="scientific">Microbacterium pumilum</name>
    <dbReference type="NCBI Taxonomy" id="344165"/>
    <lineage>
        <taxon>Bacteria</taxon>
        <taxon>Bacillati</taxon>
        <taxon>Actinomycetota</taxon>
        <taxon>Actinomycetes</taxon>
        <taxon>Micrococcales</taxon>
        <taxon>Microbacteriaceae</taxon>
        <taxon>Microbacterium</taxon>
    </lineage>
</organism>
<dbReference type="RefSeq" id="WP_344057912.1">
    <property type="nucleotide sequence ID" value="NZ_BAAAOH010000001.1"/>
</dbReference>